<dbReference type="Proteomes" id="UP000606003">
    <property type="component" value="Unassembled WGS sequence"/>
</dbReference>
<evidence type="ECO:0000313" key="2">
    <source>
        <dbReference type="EMBL" id="MBD2723873.1"/>
    </source>
</evidence>
<proteinExistence type="predicted"/>
<name>A0ABR8JYF0_9BACT</name>
<protein>
    <submittedName>
        <fullName evidence="2">Uncharacterized protein</fullName>
    </submittedName>
</protein>
<keyword evidence="3" id="KW-1185">Reference proteome</keyword>
<organism evidence="2 3">
    <name type="scientific">Hymenobacter armeniacus</name>
    <dbReference type="NCBI Taxonomy" id="2771358"/>
    <lineage>
        <taxon>Bacteria</taxon>
        <taxon>Pseudomonadati</taxon>
        <taxon>Bacteroidota</taxon>
        <taxon>Cytophagia</taxon>
        <taxon>Cytophagales</taxon>
        <taxon>Hymenobacteraceae</taxon>
        <taxon>Hymenobacter</taxon>
    </lineage>
</organism>
<evidence type="ECO:0000256" key="1">
    <source>
        <dbReference type="SAM" id="MobiDB-lite"/>
    </source>
</evidence>
<comment type="caution">
    <text evidence="2">The sequence shown here is derived from an EMBL/GenBank/DDBJ whole genome shotgun (WGS) entry which is preliminary data.</text>
</comment>
<feature type="compositionally biased region" description="Polar residues" evidence="1">
    <location>
        <begin position="133"/>
        <end position="143"/>
    </location>
</feature>
<gene>
    <name evidence="2" type="ORF">IC234_17225</name>
</gene>
<feature type="region of interest" description="Disordered" evidence="1">
    <location>
        <begin position="125"/>
        <end position="152"/>
    </location>
</feature>
<dbReference type="EMBL" id="JACXAC010000005">
    <property type="protein sequence ID" value="MBD2723873.1"/>
    <property type="molecule type" value="Genomic_DNA"/>
</dbReference>
<reference evidence="2 3" key="1">
    <citation type="submission" date="2020-09" db="EMBL/GenBank/DDBJ databases">
        <authorList>
            <person name="Kim M.K."/>
        </authorList>
    </citation>
    <scope>NUCLEOTIDE SEQUENCE [LARGE SCALE GENOMIC DNA]</scope>
    <source>
        <strain evidence="2 3">BT189</strain>
    </source>
</reference>
<dbReference type="RefSeq" id="WP_190927013.1">
    <property type="nucleotide sequence ID" value="NZ_JACXAC010000005.1"/>
</dbReference>
<accession>A0ABR8JYF0</accession>
<sequence length="272" mass="29243">MRPAYILALGAIALLFYLAIPYGSRLFFPRIVIGYDTAVNARVTGHMQSRSYHSFFFNGHTKNQYDVSAFVAAEAANVGPASADSLELSVYLKHGDILRKEAHSSVLTVQRGSKATQWVCPPQEKGAAEAVGTTATKPVTGSTPGPAPGQRSVPLQNVQREATAFAATLPVLDDTDGAIQLRVTLNPRSHQLQQLRLTFAPHRSAVAYRQLGQGIGNYHAQSGRYYFNAGYQKTTRLGGGLTESGDYQEISGWVHPDSSTAAAAPPVAVQDK</sequence>
<evidence type="ECO:0000313" key="3">
    <source>
        <dbReference type="Proteomes" id="UP000606003"/>
    </source>
</evidence>